<dbReference type="InterPro" id="IPR027417">
    <property type="entry name" value="P-loop_NTPase"/>
</dbReference>
<dbReference type="Gene3D" id="3.40.50.300">
    <property type="entry name" value="P-loop containing nucleotide triphosphate hydrolases"/>
    <property type="match status" value="1"/>
</dbReference>
<name>A0AAV6L811_9ERIC</name>
<evidence type="ECO:0000256" key="6">
    <source>
        <dbReference type="ARBA" id="ARBA00022946"/>
    </source>
</evidence>
<dbReference type="FunFam" id="1.10.287.890:FF:000002">
    <property type="entry name" value="Adenylate isopentenyltransferase 5, chloroplastic"/>
    <property type="match status" value="1"/>
</dbReference>
<dbReference type="GO" id="GO:0005524">
    <property type="term" value="F:ATP binding"/>
    <property type="evidence" value="ECO:0007669"/>
    <property type="project" value="UniProtKB-KW"/>
</dbReference>
<dbReference type="EC" id="2.5.1.112" evidence="10"/>
<dbReference type="PANTHER" id="PTHR11088:SF74">
    <property type="entry name" value="ADENYLATE ISOPENTENYLTRANSFERASE 5, CHLOROPLASTIC"/>
    <property type="match status" value="1"/>
</dbReference>
<evidence type="ECO:0000256" key="4">
    <source>
        <dbReference type="ARBA" id="ARBA00022741"/>
    </source>
</evidence>
<evidence type="ECO:0000256" key="9">
    <source>
        <dbReference type="ARBA" id="ARBA00055191"/>
    </source>
</evidence>
<evidence type="ECO:0000256" key="1">
    <source>
        <dbReference type="ARBA" id="ARBA00005842"/>
    </source>
</evidence>
<evidence type="ECO:0000313" key="13">
    <source>
        <dbReference type="Proteomes" id="UP000823749"/>
    </source>
</evidence>
<keyword evidence="3" id="KW-0203">Cytokinin biosynthesis</keyword>
<keyword evidence="4" id="KW-0547">Nucleotide-binding</keyword>
<dbReference type="GO" id="GO:0009691">
    <property type="term" value="P:cytokinin biosynthetic process"/>
    <property type="evidence" value="ECO:0007669"/>
    <property type="project" value="UniProtKB-KW"/>
</dbReference>
<keyword evidence="11" id="KW-0812">Transmembrane</keyword>
<comment type="function">
    <text evidence="9">Involved in cytokinin biosynthesis. Catalyzes the transfer of an isopentenyl group from dimethylallyl diphosphate (DMAPP) to ATP and ADP.</text>
</comment>
<dbReference type="Pfam" id="PF01715">
    <property type="entry name" value="IPPT"/>
    <property type="match status" value="2"/>
</dbReference>
<evidence type="ECO:0000256" key="7">
    <source>
        <dbReference type="ARBA" id="ARBA00051744"/>
    </source>
</evidence>
<feature type="transmembrane region" description="Helical" evidence="11">
    <location>
        <begin position="407"/>
        <end position="425"/>
    </location>
</feature>
<evidence type="ECO:0000313" key="12">
    <source>
        <dbReference type="EMBL" id="KAG5560082.1"/>
    </source>
</evidence>
<dbReference type="AlphaFoldDB" id="A0AAV6L811"/>
<keyword evidence="11" id="KW-1133">Transmembrane helix</keyword>
<comment type="catalytic activity">
    <reaction evidence="7">
        <text>dimethylallyl diphosphate + ATP = N(6)-(dimethylallyl)adenosine 5'-triphosphate + diphosphate</text>
        <dbReference type="Rhea" id="RHEA:36331"/>
        <dbReference type="ChEBI" id="CHEBI:30616"/>
        <dbReference type="ChEBI" id="CHEBI:33019"/>
        <dbReference type="ChEBI" id="CHEBI:57623"/>
        <dbReference type="ChEBI" id="CHEBI:73532"/>
        <dbReference type="EC" id="2.5.1.112"/>
    </reaction>
</comment>
<gene>
    <name evidence="12" type="ORF">RHGRI_003392</name>
</gene>
<evidence type="ECO:0000256" key="2">
    <source>
        <dbReference type="ARBA" id="ARBA00022679"/>
    </source>
</evidence>
<dbReference type="SUPFAM" id="SSF52540">
    <property type="entry name" value="P-loop containing nucleoside triphosphate hydrolases"/>
    <property type="match status" value="1"/>
</dbReference>
<dbReference type="GO" id="GO:0006400">
    <property type="term" value="P:tRNA modification"/>
    <property type="evidence" value="ECO:0007669"/>
    <property type="project" value="TreeGrafter"/>
</dbReference>
<comment type="similarity">
    <text evidence="1">Belongs to the IPP transferase family.</text>
</comment>
<dbReference type="Proteomes" id="UP000823749">
    <property type="component" value="Chromosome 2"/>
</dbReference>
<proteinExistence type="inferred from homology"/>
<organism evidence="12 13">
    <name type="scientific">Rhododendron griersonianum</name>
    <dbReference type="NCBI Taxonomy" id="479676"/>
    <lineage>
        <taxon>Eukaryota</taxon>
        <taxon>Viridiplantae</taxon>
        <taxon>Streptophyta</taxon>
        <taxon>Embryophyta</taxon>
        <taxon>Tracheophyta</taxon>
        <taxon>Spermatophyta</taxon>
        <taxon>Magnoliopsida</taxon>
        <taxon>eudicotyledons</taxon>
        <taxon>Gunneridae</taxon>
        <taxon>Pentapetalae</taxon>
        <taxon>asterids</taxon>
        <taxon>Ericales</taxon>
        <taxon>Ericaceae</taxon>
        <taxon>Ericoideae</taxon>
        <taxon>Rhodoreae</taxon>
        <taxon>Rhododendron</taxon>
    </lineage>
</organism>
<keyword evidence="11" id="KW-0472">Membrane</keyword>
<evidence type="ECO:0000256" key="5">
    <source>
        <dbReference type="ARBA" id="ARBA00022840"/>
    </source>
</evidence>
<dbReference type="PANTHER" id="PTHR11088">
    <property type="entry name" value="TRNA DIMETHYLALLYLTRANSFERASE"/>
    <property type="match status" value="1"/>
</dbReference>
<evidence type="ECO:0000256" key="11">
    <source>
        <dbReference type="SAM" id="Phobius"/>
    </source>
</evidence>
<accession>A0AAV6L811</accession>
<dbReference type="GO" id="GO:0005739">
    <property type="term" value="C:mitochondrion"/>
    <property type="evidence" value="ECO:0007669"/>
    <property type="project" value="TreeGrafter"/>
</dbReference>
<dbReference type="HAMAP" id="MF_00185">
    <property type="entry name" value="IPP_trans"/>
    <property type="match status" value="1"/>
</dbReference>
<comment type="caution">
    <text evidence="12">The sequence shown here is derived from an EMBL/GenBank/DDBJ whole genome shotgun (WGS) entry which is preliminary data.</text>
</comment>
<evidence type="ECO:0000256" key="3">
    <source>
        <dbReference type="ARBA" id="ARBA00022712"/>
    </source>
</evidence>
<protein>
    <recommendedName>
        <fullName evidence="10">adenylate dimethylallyltransferase (ADP/ATP-dependent)</fullName>
        <ecNumber evidence="10">2.5.1.112</ecNumber>
    </recommendedName>
</protein>
<feature type="transmembrane region" description="Helical" evidence="11">
    <location>
        <begin position="375"/>
        <end position="395"/>
    </location>
</feature>
<dbReference type="Gene3D" id="1.10.287.890">
    <property type="entry name" value="Crystal structure of tRNA isopentenylpyrophosphate transferase (bh2366) domain"/>
    <property type="match status" value="1"/>
</dbReference>
<keyword evidence="5" id="KW-0067">ATP-binding</keyword>
<evidence type="ECO:0000256" key="8">
    <source>
        <dbReference type="ARBA" id="ARBA00052386"/>
    </source>
</evidence>
<keyword evidence="6" id="KW-0809">Transit peptide</keyword>
<dbReference type="InterPro" id="IPR018022">
    <property type="entry name" value="IPT"/>
</dbReference>
<reference evidence="12" key="1">
    <citation type="submission" date="2020-08" db="EMBL/GenBank/DDBJ databases">
        <title>Plant Genome Project.</title>
        <authorList>
            <person name="Zhang R.-G."/>
        </authorList>
    </citation>
    <scope>NUCLEOTIDE SEQUENCE</scope>
    <source>
        <strain evidence="12">WSP0</strain>
        <tissue evidence="12">Leaf</tissue>
    </source>
</reference>
<dbReference type="GO" id="GO:0052381">
    <property type="term" value="F:tRNA dimethylallyltransferase activity"/>
    <property type="evidence" value="ECO:0007669"/>
    <property type="project" value="InterPro"/>
</dbReference>
<keyword evidence="2" id="KW-0808">Transferase</keyword>
<evidence type="ECO:0000256" key="10">
    <source>
        <dbReference type="ARBA" id="ARBA00066838"/>
    </source>
</evidence>
<dbReference type="InterPro" id="IPR039657">
    <property type="entry name" value="Dimethylallyltransferase"/>
</dbReference>
<dbReference type="GO" id="GO:0052622">
    <property type="term" value="F:ATP/ADP dimethylallyltransferase activity"/>
    <property type="evidence" value="ECO:0007669"/>
    <property type="project" value="UniProtKB-EC"/>
</dbReference>
<sequence>MRLDLVEQSEQVEQVELEVLVVPVPTILPPQEHYNDISDLSSESDDVSVPEAVAPTQSIATSRLRREIRKPARYDGMVAYALAVITGVSYMRVSFSACNQAQPIVSFPQQYRKDKVVVVLGATGTGKSRLSIDLATRFPAEIVNSDKMQVYKGLDIVTNKVTHEERRGVPHHLLGFVDPNVDFTTLDFRRHASAAVESIVRCNRLPIIVGGSNSYIKALVNDDVEFQSKYECCLLWVDVSLPVLYSVVSERVDEMVEAGLVDEVREMFDPNADYGHGIRRAIGVSEMDRLLRSGSKSDGKTEAVLLEEAIEKIKSNTCKLASRQLQNILRLQNQFEWKMHRLDATKAFAKRGGGGDAAAWEKFVLEPSTIILDKFLYRNAMSFIIGATPMVAATVAGTTHYHNLFKIFFFFGPSACLKYFFFLLGDN</sequence>
<dbReference type="GO" id="GO:0009824">
    <property type="term" value="F:AMP dimethylallyltransferase activity"/>
    <property type="evidence" value="ECO:0007669"/>
    <property type="project" value="UniProtKB-ARBA"/>
</dbReference>
<comment type="catalytic activity">
    <reaction evidence="8">
        <text>dimethylallyl diphosphate + ADP = N(6)-(dimethylallyl)adenosine 5'-diphosphate + diphosphate</text>
        <dbReference type="Rhea" id="RHEA:36327"/>
        <dbReference type="ChEBI" id="CHEBI:33019"/>
        <dbReference type="ChEBI" id="CHEBI:57623"/>
        <dbReference type="ChEBI" id="CHEBI:73533"/>
        <dbReference type="ChEBI" id="CHEBI:456216"/>
        <dbReference type="EC" id="2.5.1.112"/>
    </reaction>
</comment>
<keyword evidence="13" id="KW-1185">Reference proteome</keyword>
<dbReference type="EMBL" id="JACTNZ010000002">
    <property type="protein sequence ID" value="KAG5560082.1"/>
    <property type="molecule type" value="Genomic_DNA"/>
</dbReference>